<protein>
    <submittedName>
        <fullName evidence="1">Uncharacterized protein</fullName>
    </submittedName>
</protein>
<gene>
    <name evidence="1" type="ORF">HPB50_011062</name>
</gene>
<comment type="caution">
    <text evidence="1">The sequence shown here is derived from an EMBL/GenBank/DDBJ whole genome shotgun (WGS) entry which is preliminary data.</text>
</comment>
<dbReference type="Proteomes" id="UP000821845">
    <property type="component" value="Chromosome 6"/>
</dbReference>
<organism evidence="1 2">
    <name type="scientific">Hyalomma asiaticum</name>
    <name type="common">Tick</name>
    <dbReference type="NCBI Taxonomy" id="266040"/>
    <lineage>
        <taxon>Eukaryota</taxon>
        <taxon>Metazoa</taxon>
        <taxon>Ecdysozoa</taxon>
        <taxon>Arthropoda</taxon>
        <taxon>Chelicerata</taxon>
        <taxon>Arachnida</taxon>
        <taxon>Acari</taxon>
        <taxon>Parasitiformes</taxon>
        <taxon>Ixodida</taxon>
        <taxon>Ixodoidea</taxon>
        <taxon>Ixodidae</taxon>
        <taxon>Hyalomminae</taxon>
        <taxon>Hyalomma</taxon>
    </lineage>
</organism>
<proteinExistence type="predicted"/>
<keyword evidence="2" id="KW-1185">Reference proteome</keyword>
<dbReference type="EMBL" id="CM023486">
    <property type="protein sequence ID" value="KAH6928056.1"/>
    <property type="molecule type" value="Genomic_DNA"/>
</dbReference>
<reference evidence="1" key="1">
    <citation type="submission" date="2020-05" db="EMBL/GenBank/DDBJ databases">
        <title>Large-scale comparative analyses of tick genomes elucidate their genetic diversity and vector capacities.</title>
        <authorList>
            <person name="Jia N."/>
            <person name="Wang J."/>
            <person name="Shi W."/>
            <person name="Du L."/>
            <person name="Sun Y."/>
            <person name="Zhan W."/>
            <person name="Jiang J."/>
            <person name="Wang Q."/>
            <person name="Zhang B."/>
            <person name="Ji P."/>
            <person name="Sakyi L.B."/>
            <person name="Cui X."/>
            <person name="Yuan T."/>
            <person name="Jiang B."/>
            <person name="Yang W."/>
            <person name="Lam T.T.-Y."/>
            <person name="Chang Q."/>
            <person name="Ding S."/>
            <person name="Wang X."/>
            <person name="Zhu J."/>
            <person name="Ruan X."/>
            <person name="Zhao L."/>
            <person name="Wei J."/>
            <person name="Que T."/>
            <person name="Du C."/>
            <person name="Cheng J."/>
            <person name="Dai P."/>
            <person name="Han X."/>
            <person name="Huang E."/>
            <person name="Gao Y."/>
            <person name="Liu J."/>
            <person name="Shao H."/>
            <person name="Ye R."/>
            <person name="Li L."/>
            <person name="Wei W."/>
            <person name="Wang X."/>
            <person name="Wang C."/>
            <person name="Yang T."/>
            <person name="Huo Q."/>
            <person name="Li W."/>
            <person name="Guo W."/>
            <person name="Chen H."/>
            <person name="Zhou L."/>
            <person name="Ni X."/>
            <person name="Tian J."/>
            <person name="Zhou Y."/>
            <person name="Sheng Y."/>
            <person name="Liu T."/>
            <person name="Pan Y."/>
            <person name="Xia L."/>
            <person name="Li J."/>
            <person name="Zhao F."/>
            <person name="Cao W."/>
        </authorList>
    </citation>
    <scope>NUCLEOTIDE SEQUENCE</scope>
    <source>
        <strain evidence="1">Hyas-2018</strain>
    </source>
</reference>
<name>A0ACB7S2A7_HYAAI</name>
<sequence>MCDKASAPMATNCREKTKRRLFQEGDSRRSRSVDSGLGEIRKEAGAPAGESTTQITESEAAMLWEPPTPPRPSRRSLPAKVLPAQQTQRCTSQRATDPLKSPSTLKGKVMEMFRRSGNRNTDDLELSSSYVTGDLWTPTCRGQNPENRPLPERLPDFIRRSFRRKSYRVQKPRSNSPKT</sequence>
<accession>A0ACB7S2A7</accession>
<evidence type="ECO:0000313" key="1">
    <source>
        <dbReference type="EMBL" id="KAH6928056.1"/>
    </source>
</evidence>
<evidence type="ECO:0000313" key="2">
    <source>
        <dbReference type="Proteomes" id="UP000821845"/>
    </source>
</evidence>